<feature type="compositionally biased region" description="Polar residues" evidence="7">
    <location>
        <begin position="160"/>
        <end position="180"/>
    </location>
</feature>
<evidence type="ECO:0000256" key="4">
    <source>
        <dbReference type="ARBA" id="ARBA00023125"/>
    </source>
</evidence>
<evidence type="ECO:0000259" key="8">
    <source>
        <dbReference type="PROSITE" id="PS50217"/>
    </source>
</evidence>
<dbReference type="SUPFAM" id="SSF57959">
    <property type="entry name" value="Leucine zipper domain"/>
    <property type="match status" value="1"/>
</dbReference>
<reference evidence="9" key="1">
    <citation type="journal article" date="2014" name="Nat. Commun.">
        <title>The emerging biofuel crop Camelina sativa retains a highly undifferentiated hexaploid genome structure.</title>
        <authorList>
            <person name="Kagale S."/>
            <person name="Koh C."/>
            <person name="Nixon J."/>
            <person name="Bollina V."/>
            <person name="Clarke W.E."/>
            <person name="Tuteja R."/>
            <person name="Spillane C."/>
            <person name="Robinson S.J."/>
            <person name="Links M.G."/>
            <person name="Clarke C."/>
            <person name="Higgins E.E."/>
            <person name="Huebert T."/>
            <person name="Sharpe A.G."/>
            <person name="Parkin I.A."/>
        </authorList>
    </citation>
    <scope>NUCLEOTIDE SEQUENCE [LARGE SCALE GENOMIC DNA]</scope>
    <source>
        <strain evidence="9">cv. DH55</strain>
    </source>
</reference>
<keyword evidence="6" id="KW-0539">Nucleus</keyword>
<dbReference type="InterPro" id="IPR004827">
    <property type="entry name" value="bZIP"/>
</dbReference>
<accession>A0ABM0VGZ6</accession>
<evidence type="ECO:0000313" key="10">
    <source>
        <dbReference type="RefSeq" id="XP_010456003.1"/>
    </source>
</evidence>
<dbReference type="Gene3D" id="1.20.5.170">
    <property type="match status" value="1"/>
</dbReference>
<dbReference type="InterPro" id="IPR046347">
    <property type="entry name" value="bZIP_sf"/>
</dbReference>
<evidence type="ECO:0000256" key="6">
    <source>
        <dbReference type="ARBA" id="ARBA00023242"/>
    </source>
</evidence>
<feature type="region of interest" description="Disordered" evidence="7">
    <location>
        <begin position="1"/>
        <end position="58"/>
    </location>
</feature>
<evidence type="ECO:0000256" key="3">
    <source>
        <dbReference type="ARBA" id="ARBA00023015"/>
    </source>
</evidence>
<keyword evidence="3" id="KW-0805">Transcription regulation</keyword>
<name>A0ABM0VGZ6_CAMSA</name>
<evidence type="ECO:0000313" key="9">
    <source>
        <dbReference type="Proteomes" id="UP000694864"/>
    </source>
</evidence>
<evidence type="ECO:0000256" key="7">
    <source>
        <dbReference type="SAM" id="MobiDB-lite"/>
    </source>
</evidence>
<sequence length="430" mass="47151">MQIGGSTDKRKKNQKSEAREMNSSIFSIDDFSDPFWESPPIPLNPDSSSKSVTAAEEASHSQSEWTFEMFLEEFSSSAVSSEPLGNDAIVGVSSAQSLPSVSGQNDFEDDCRFRDRDSGNRDCAAATVVDDYHRVLKNKLETECATVVSLRAGSVKPEDSTGSPETQFQPVQSSPLTQGSLVAPGGVGCTSSLPAELKKTGVPMKQVTSGSSREYSDDDDLDEENETTGSLNPEDVKKSRRMLSNRESARRSRRRKQEQTSDLETQVNELKGEHSSLLKQLSNMNHKYDDAAVGNRILKADIETLRAKVKMAEETVKRVTGMNPMLLGRSSGHNNNNRMPLTGNNRMDSSSNIPAFQPHSNLNHMSNTSVGIPTTLPPRLGNNFVPPPSLNSQLQRIRNGQNHHVAPNANPYGWTAEPQNDSAWPKKCVD</sequence>
<keyword evidence="5" id="KW-0804">Transcription</keyword>
<proteinExistence type="inferred from homology"/>
<dbReference type="InterPro" id="IPR020983">
    <property type="entry name" value="Basic_leucine-zipper_C"/>
</dbReference>
<feature type="compositionally biased region" description="Acidic residues" evidence="7">
    <location>
        <begin position="216"/>
        <end position="226"/>
    </location>
</feature>
<organism evidence="9 10">
    <name type="scientific">Camelina sativa</name>
    <name type="common">False flax</name>
    <name type="synonym">Myagrum sativum</name>
    <dbReference type="NCBI Taxonomy" id="90675"/>
    <lineage>
        <taxon>Eukaryota</taxon>
        <taxon>Viridiplantae</taxon>
        <taxon>Streptophyta</taxon>
        <taxon>Embryophyta</taxon>
        <taxon>Tracheophyta</taxon>
        <taxon>Spermatophyta</taxon>
        <taxon>Magnoliopsida</taxon>
        <taxon>eudicotyledons</taxon>
        <taxon>Gunneridae</taxon>
        <taxon>Pentapetalae</taxon>
        <taxon>rosids</taxon>
        <taxon>malvids</taxon>
        <taxon>Brassicales</taxon>
        <taxon>Brassicaceae</taxon>
        <taxon>Camelineae</taxon>
        <taxon>Camelina</taxon>
    </lineage>
</organism>
<reference evidence="10" key="2">
    <citation type="submission" date="2025-08" db="UniProtKB">
        <authorList>
            <consortium name="RefSeq"/>
        </authorList>
    </citation>
    <scope>IDENTIFICATION</scope>
    <source>
        <tissue evidence="10">Leaf</tissue>
    </source>
</reference>
<evidence type="ECO:0000256" key="2">
    <source>
        <dbReference type="ARBA" id="ARBA00007163"/>
    </source>
</evidence>
<dbReference type="Pfam" id="PF00170">
    <property type="entry name" value="bZIP_1"/>
    <property type="match status" value="1"/>
</dbReference>
<dbReference type="GeneID" id="104737499"/>
<protein>
    <submittedName>
        <fullName evidence="10">Basic leucine zipper 10-like isoform X1</fullName>
    </submittedName>
</protein>
<feature type="domain" description="BZIP" evidence="8">
    <location>
        <begin position="235"/>
        <end position="289"/>
    </location>
</feature>
<feature type="region of interest" description="Disordered" evidence="7">
    <location>
        <begin position="403"/>
        <end position="430"/>
    </location>
</feature>
<evidence type="ECO:0000256" key="5">
    <source>
        <dbReference type="ARBA" id="ARBA00023163"/>
    </source>
</evidence>
<keyword evidence="9" id="KW-1185">Reference proteome</keyword>
<dbReference type="SMART" id="SM00338">
    <property type="entry name" value="BRLZ"/>
    <property type="match status" value="1"/>
</dbReference>
<comment type="subcellular location">
    <subcellularLocation>
        <location evidence="1">Nucleus</location>
    </subcellularLocation>
</comment>
<dbReference type="Pfam" id="PF12498">
    <property type="entry name" value="bZIP_C"/>
    <property type="match status" value="1"/>
</dbReference>
<dbReference type="PROSITE" id="PS50217">
    <property type="entry name" value="BZIP"/>
    <property type="match status" value="1"/>
</dbReference>
<evidence type="ECO:0000256" key="1">
    <source>
        <dbReference type="ARBA" id="ARBA00004123"/>
    </source>
</evidence>
<feature type="region of interest" description="Disordered" evidence="7">
    <location>
        <begin position="153"/>
        <end position="187"/>
    </location>
</feature>
<dbReference type="PROSITE" id="PS00036">
    <property type="entry name" value="BZIP_BASIC"/>
    <property type="match status" value="1"/>
</dbReference>
<dbReference type="RefSeq" id="XP_010456003.1">
    <property type="nucleotide sequence ID" value="XM_010457701.2"/>
</dbReference>
<comment type="similarity">
    <text evidence="2">Belongs to the bZIP family.</text>
</comment>
<dbReference type="Proteomes" id="UP000694864">
    <property type="component" value="Chromosome 13"/>
</dbReference>
<keyword evidence="4" id="KW-0238">DNA-binding</keyword>
<feature type="region of interest" description="Disordered" evidence="7">
    <location>
        <begin position="200"/>
        <end position="271"/>
    </location>
</feature>
<gene>
    <name evidence="10" type="primary">LOC104737499</name>
</gene>
<dbReference type="PANTHER" id="PTHR46408:SF5">
    <property type="entry name" value="BASIC LEUCINE ZIPPER 10"/>
    <property type="match status" value="1"/>
</dbReference>
<dbReference type="PANTHER" id="PTHR46408">
    <property type="entry name" value="BASIC LEUCINE ZIPPER 63"/>
    <property type="match status" value="1"/>
</dbReference>